<evidence type="ECO:0008006" key="3">
    <source>
        <dbReference type="Google" id="ProtNLM"/>
    </source>
</evidence>
<dbReference type="RefSeq" id="WP_290268638.1">
    <property type="nucleotide sequence ID" value="NZ_JAUFQP010000007.1"/>
</dbReference>
<sequence>MKQICVFLSVLMLCSCEYFNVKKTSTEAILKEELQTFNWSDVDAYPSFSVCDSVQSKADLKTCFQGVLTLHIWEFLKDERIVVTQDIQDTMLLSMQVSETGELKLLQVKIDSVTRHEIPELDSLLYHSLEGLPEIFPATKRGQQVKTTFELPIIINMK</sequence>
<proteinExistence type="predicted"/>
<protein>
    <recommendedName>
        <fullName evidence="3">TonB C-terminal domain-containing protein</fullName>
    </recommendedName>
</protein>
<keyword evidence="2" id="KW-1185">Reference proteome</keyword>
<evidence type="ECO:0000313" key="1">
    <source>
        <dbReference type="EMBL" id="MFB9104116.1"/>
    </source>
</evidence>
<comment type="caution">
    <text evidence="1">The sequence shown here is derived from an EMBL/GenBank/DDBJ whole genome shotgun (WGS) entry which is preliminary data.</text>
</comment>
<dbReference type="PROSITE" id="PS51257">
    <property type="entry name" value="PROKAR_LIPOPROTEIN"/>
    <property type="match status" value="1"/>
</dbReference>
<reference evidence="1 2" key="1">
    <citation type="submission" date="2024-09" db="EMBL/GenBank/DDBJ databases">
        <authorList>
            <person name="Sun Q."/>
            <person name="Mori K."/>
        </authorList>
    </citation>
    <scope>NUCLEOTIDE SEQUENCE [LARGE SCALE GENOMIC DNA]</scope>
    <source>
        <strain evidence="1 2">CECT 8300</strain>
    </source>
</reference>
<dbReference type="EMBL" id="JBHMFA010000003">
    <property type="protein sequence ID" value="MFB9104116.1"/>
    <property type="molecule type" value="Genomic_DNA"/>
</dbReference>
<evidence type="ECO:0000313" key="2">
    <source>
        <dbReference type="Proteomes" id="UP001589590"/>
    </source>
</evidence>
<organism evidence="1 2">
    <name type="scientific">Algibacter miyuki</name>
    <dbReference type="NCBI Taxonomy" id="1306933"/>
    <lineage>
        <taxon>Bacteria</taxon>
        <taxon>Pseudomonadati</taxon>
        <taxon>Bacteroidota</taxon>
        <taxon>Flavobacteriia</taxon>
        <taxon>Flavobacteriales</taxon>
        <taxon>Flavobacteriaceae</taxon>
        <taxon>Algibacter</taxon>
    </lineage>
</organism>
<gene>
    <name evidence="1" type="ORF">ACFFU1_04325</name>
</gene>
<dbReference type="Proteomes" id="UP001589590">
    <property type="component" value="Unassembled WGS sequence"/>
</dbReference>
<accession>A0ABV5GX94</accession>
<name>A0ABV5GX94_9FLAO</name>